<dbReference type="Gene3D" id="3.30.420.40">
    <property type="match status" value="2"/>
</dbReference>
<sequence>MNRSRTKAPAGVNLPALRHHNAALVLDLLRAAGAEGISRLELAEGTGLTPQAVSKITARLREDGLAVGAGLRPSTGGKPRTVLRLVPDAQFAVGLHLDRDGLTAVLVDLAGRPVAVTTAPLDLGAPAERVLADAADAVRDLCAAEPHKPVLGVGVAVPGPLDHRDGVLHRVTGFPQWDGYPLRAALAERTGLPVVLDKDTNAAALALALGGAGGGDFAYLHLGTGLGAGLVLGGEVHRGARTGAGEFGHQTLQLDGPLCGCGGRGCIEALCLAAESRGDRAEAARTQAKGVANMIVLLDIIRKILGVPMLAADEDEYVRGVRAVIEERAARGGAGAGVTVTVAGGGDRPVAEGAAQLVLAPVFGRVGEGTGERGERG</sequence>
<organism evidence="2 3">
    <name type="scientific">Streptomyces filamentosus NRRL 15998</name>
    <dbReference type="NCBI Taxonomy" id="457431"/>
    <lineage>
        <taxon>Bacteria</taxon>
        <taxon>Bacillati</taxon>
        <taxon>Actinomycetota</taxon>
        <taxon>Actinomycetes</taxon>
        <taxon>Kitasatosporales</taxon>
        <taxon>Streptomycetaceae</taxon>
        <taxon>Streptomyces</taxon>
    </lineage>
</organism>
<dbReference type="InterPro" id="IPR036390">
    <property type="entry name" value="WH_DNA-bd_sf"/>
</dbReference>
<name>D6AFZ4_STRFL</name>
<protein>
    <submittedName>
        <fullName evidence="2">ROK-family transcriptional regulator</fullName>
    </submittedName>
</protein>
<dbReference type="PANTHER" id="PTHR18964:SF173">
    <property type="entry name" value="GLUCOKINASE"/>
    <property type="match status" value="1"/>
</dbReference>
<gene>
    <name evidence="2" type="ORF">SSGG_02192</name>
</gene>
<dbReference type="InterPro" id="IPR043129">
    <property type="entry name" value="ATPase_NBD"/>
</dbReference>
<dbReference type="SUPFAM" id="SSF53067">
    <property type="entry name" value="Actin-like ATPase domain"/>
    <property type="match status" value="1"/>
</dbReference>
<proteinExistence type="inferred from homology"/>
<dbReference type="PANTHER" id="PTHR18964">
    <property type="entry name" value="ROK (REPRESSOR, ORF, KINASE) FAMILY"/>
    <property type="match status" value="1"/>
</dbReference>
<dbReference type="InterPro" id="IPR036388">
    <property type="entry name" value="WH-like_DNA-bd_sf"/>
</dbReference>
<dbReference type="RefSeq" id="WP_006124821.1">
    <property type="nucleotide sequence ID" value="NZ_DS999644.1"/>
</dbReference>
<evidence type="ECO:0000313" key="3">
    <source>
        <dbReference type="Proteomes" id="UP000003986"/>
    </source>
</evidence>
<dbReference type="AlphaFoldDB" id="D6AFZ4"/>
<dbReference type="InterPro" id="IPR049874">
    <property type="entry name" value="ROK_cs"/>
</dbReference>
<evidence type="ECO:0000256" key="1">
    <source>
        <dbReference type="ARBA" id="ARBA00006479"/>
    </source>
</evidence>
<reference evidence="3" key="2">
    <citation type="submission" date="2008-12" db="EMBL/GenBank/DDBJ databases">
        <title>Annotation of Streptomyces roseosporus strain NRRL 15998.</title>
        <authorList>
            <consortium name="The Broad Institute Genome Sequencing Platform"/>
            <consortium name="Broad Institute Microbial Sequencing Center"/>
            <person name="Fischbach M."/>
            <person name="Ward D."/>
            <person name="Young S."/>
            <person name="Kodira C.D."/>
            <person name="Zeng Q."/>
            <person name="Koehrsen M."/>
            <person name="Godfrey P."/>
            <person name="Alvarado L."/>
            <person name="Berlin A.M."/>
            <person name="Borenstein D."/>
            <person name="Chen Z."/>
            <person name="Engels R."/>
            <person name="Freedman E."/>
            <person name="Gellesch M."/>
            <person name="Goldberg J."/>
            <person name="Griggs A."/>
            <person name="Gujja S."/>
            <person name="Heiman D.I."/>
            <person name="Hepburn T.A."/>
            <person name="Howarth C."/>
            <person name="Jen D."/>
            <person name="Larson L."/>
            <person name="Lewis B."/>
            <person name="Mehta T."/>
            <person name="Park D."/>
            <person name="Pearson M."/>
            <person name="Roberts A."/>
            <person name="Saif S."/>
            <person name="Shea T.D."/>
            <person name="Shenoy N."/>
            <person name="Sisk P."/>
            <person name="Stolte C."/>
            <person name="Sykes S.N."/>
            <person name="Walk T."/>
            <person name="White J."/>
            <person name="Yandava C."/>
            <person name="Straight P."/>
            <person name="Clardy J."/>
            <person name="Hung D."/>
            <person name="Kolter R."/>
            <person name="Mekalanos J."/>
            <person name="Walker S."/>
            <person name="Walsh C.T."/>
            <person name="Wieland B.L.C."/>
            <person name="Ilzarbe M."/>
            <person name="Galagan J."/>
            <person name="Nusbaum C."/>
            <person name="Birren B."/>
        </authorList>
    </citation>
    <scope>NUCLEOTIDE SEQUENCE [LARGE SCALE GENOMIC DNA]</scope>
    <source>
        <strain evidence="3">NRRL 15998</strain>
    </source>
</reference>
<evidence type="ECO:0000313" key="2">
    <source>
        <dbReference type="EMBL" id="EFE74826.2"/>
    </source>
</evidence>
<accession>D6AFZ4</accession>
<dbReference type="Pfam" id="PF00480">
    <property type="entry name" value="ROK"/>
    <property type="match status" value="1"/>
</dbReference>
<reference evidence="3" key="1">
    <citation type="submission" date="2008-10" db="EMBL/GenBank/DDBJ databases">
        <authorList>
            <person name="Molnar K."/>
        </authorList>
    </citation>
    <scope>NUCLEOTIDE SEQUENCE [LARGE SCALE GENOMIC DNA]</scope>
    <source>
        <strain evidence="3">NRRL 15998</strain>
    </source>
</reference>
<dbReference type="Gene3D" id="1.10.10.10">
    <property type="entry name" value="Winged helix-like DNA-binding domain superfamily/Winged helix DNA-binding domain"/>
    <property type="match status" value="1"/>
</dbReference>
<dbReference type="PROSITE" id="PS01125">
    <property type="entry name" value="ROK"/>
    <property type="match status" value="1"/>
</dbReference>
<dbReference type="Pfam" id="PF13412">
    <property type="entry name" value="HTH_24"/>
    <property type="match status" value="1"/>
</dbReference>
<dbReference type="SUPFAM" id="SSF46785">
    <property type="entry name" value="Winged helix' DNA-binding domain"/>
    <property type="match status" value="1"/>
</dbReference>
<dbReference type="Proteomes" id="UP000003986">
    <property type="component" value="Unassembled WGS sequence"/>
</dbReference>
<dbReference type="InterPro" id="IPR000600">
    <property type="entry name" value="ROK"/>
</dbReference>
<dbReference type="EMBL" id="DS999644">
    <property type="protein sequence ID" value="EFE74826.2"/>
    <property type="molecule type" value="Genomic_DNA"/>
</dbReference>
<comment type="similarity">
    <text evidence="1">Belongs to the ROK (NagC/XylR) family.</text>
</comment>